<gene>
    <name evidence="2" type="ORF">C882_1767</name>
</gene>
<dbReference type="AlphaFoldDB" id="K9GMN9"/>
<dbReference type="Pfam" id="PF15652">
    <property type="entry name" value="Tox-SHH"/>
    <property type="match status" value="1"/>
</dbReference>
<protein>
    <recommendedName>
        <fullName evidence="1">Tox-SHH domain-containing protein</fullName>
    </recommendedName>
</protein>
<organism evidence="2 3">
    <name type="scientific">Caenispirillum salinarum AK4</name>
    <dbReference type="NCBI Taxonomy" id="1238182"/>
    <lineage>
        <taxon>Bacteria</taxon>
        <taxon>Pseudomonadati</taxon>
        <taxon>Pseudomonadota</taxon>
        <taxon>Alphaproteobacteria</taxon>
        <taxon>Rhodospirillales</taxon>
        <taxon>Novispirillaceae</taxon>
        <taxon>Caenispirillum</taxon>
    </lineage>
</organism>
<dbReference type="STRING" id="1238182.C882_1767"/>
<sequence length="366" mass="41615">MRFSFRGHDTGIDLGAIIAGDEGFGAARRRMTDELGFPPEKADRILEDMLGTTLLRYGNHLVREKSGLVAKVVDLRDRLDTLYDELLNFERRDGSGGRLSGDRDDLDTQLRKIEGLYSELDAALKDLGKPFHDIEPPPDIALGLPEHLVKEIRETDASVRTQDRRDVTADLTPTKPGRRSRIEGGHYTFKRNPDGSYTRFFADDASVRFRVRNGRYHVETFDPSGNKQLEFSEFDVLQSPYQRRPRTTALMQCHHGLQNSLMTKLFKTYNYDGGAAPTIWLRNSRRGSPHGSITAVQNGQKSTRNAAGITFEDIREWAIADLRITQMPEHKIAEYLAVFDAYFESAVLPNIPKDKYDELLGNWRPK</sequence>
<accession>K9GMN9</accession>
<feature type="domain" description="Tox-SHH" evidence="1">
    <location>
        <begin position="250"/>
        <end position="306"/>
    </location>
</feature>
<dbReference type="RefSeq" id="WP_009542163.1">
    <property type="nucleotide sequence ID" value="NZ_ANHY01000020.1"/>
</dbReference>
<dbReference type="EMBL" id="ANHY01000020">
    <property type="protein sequence ID" value="EKV27265.1"/>
    <property type="molecule type" value="Genomic_DNA"/>
</dbReference>
<keyword evidence="3" id="KW-1185">Reference proteome</keyword>
<reference evidence="2 3" key="1">
    <citation type="journal article" date="2013" name="Genome Announc.">
        <title>Draft Genome Sequence of an Alphaproteobacterium, Caenispirillum salinarum AK4(T), Isolated from a Solar Saltern.</title>
        <authorList>
            <person name="Khatri I."/>
            <person name="Singh A."/>
            <person name="Korpole S."/>
            <person name="Pinnaka A.K."/>
            <person name="Subramanian S."/>
        </authorList>
    </citation>
    <scope>NUCLEOTIDE SEQUENCE [LARGE SCALE GENOMIC DNA]</scope>
    <source>
        <strain evidence="2 3">AK4</strain>
    </source>
</reference>
<name>K9GMN9_9PROT</name>
<proteinExistence type="predicted"/>
<dbReference type="InterPro" id="IPR028900">
    <property type="entry name" value="Tox-SHH_dom"/>
</dbReference>
<evidence type="ECO:0000313" key="3">
    <source>
        <dbReference type="Proteomes" id="UP000009881"/>
    </source>
</evidence>
<evidence type="ECO:0000259" key="1">
    <source>
        <dbReference type="Pfam" id="PF15652"/>
    </source>
</evidence>
<evidence type="ECO:0000313" key="2">
    <source>
        <dbReference type="EMBL" id="EKV27265.1"/>
    </source>
</evidence>
<comment type="caution">
    <text evidence="2">The sequence shown here is derived from an EMBL/GenBank/DDBJ whole genome shotgun (WGS) entry which is preliminary data.</text>
</comment>
<dbReference type="Proteomes" id="UP000009881">
    <property type="component" value="Unassembled WGS sequence"/>
</dbReference>